<evidence type="ECO:0000313" key="8">
    <source>
        <dbReference type="Proteomes" id="UP001176521"/>
    </source>
</evidence>
<protein>
    <submittedName>
        <fullName evidence="7">Uncharacterized protein</fullName>
    </submittedName>
</protein>
<dbReference type="PANTHER" id="PTHR21659:SF40">
    <property type="entry name" value="PHOSPHATIDYLSERINE DECARBOXYLASE"/>
    <property type="match status" value="1"/>
</dbReference>
<organism evidence="7 8">
    <name type="scientific">Tilletia horrida</name>
    <dbReference type="NCBI Taxonomy" id="155126"/>
    <lineage>
        <taxon>Eukaryota</taxon>
        <taxon>Fungi</taxon>
        <taxon>Dikarya</taxon>
        <taxon>Basidiomycota</taxon>
        <taxon>Ustilaginomycotina</taxon>
        <taxon>Exobasidiomycetes</taxon>
        <taxon>Tilletiales</taxon>
        <taxon>Tilletiaceae</taxon>
        <taxon>Tilletia</taxon>
    </lineage>
</organism>
<gene>
    <name evidence="7" type="ORF">OC842_002919</name>
</gene>
<dbReference type="Pfam" id="PF01679">
    <property type="entry name" value="Pmp3"/>
    <property type="match status" value="1"/>
</dbReference>
<evidence type="ECO:0000256" key="6">
    <source>
        <dbReference type="SAM" id="Phobius"/>
    </source>
</evidence>
<dbReference type="InterPro" id="IPR000612">
    <property type="entry name" value="PMP3"/>
</dbReference>
<evidence type="ECO:0000256" key="4">
    <source>
        <dbReference type="ARBA" id="ARBA00022989"/>
    </source>
</evidence>
<keyword evidence="4 6" id="KW-1133">Transmembrane helix</keyword>
<evidence type="ECO:0000256" key="2">
    <source>
        <dbReference type="ARBA" id="ARBA00009530"/>
    </source>
</evidence>
<dbReference type="PROSITE" id="PS01309">
    <property type="entry name" value="UPF0057"/>
    <property type="match status" value="1"/>
</dbReference>
<evidence type="ECO:0000256" key="1">
    <source>
        <dbReference type="ARBA" id="ARBA00004370"/>
    </source>
</evidence>
<keyword evidence="5 6" id="KW-0472">Membrane</keyword>
<keyword evidence="8" id="KW-1185">Reference proteome</keyword>
<name>A0AAN6GF11_9BASI</name>
<comment type="subcellular location">
    <subcellularLocation>
        <location evidence="1">Membrane</location>
    </subcellularLocation>
</comment>
<feature type="transmembrane region" description="Helical" evidence="6">
    <location>
        <begin position="66"/>
        <end position="89"/>
    </location>
</feature>
<keyword evidence="3 6" id="KW-0812">Transmembrane</keyword>
<proteinExistence type="inferred from homology"/>
<dbReference type="GO" id="GO:0016020">
    <property type="term" value="C:membrane"/>
    <property type="evidence" value="ECO:0007669"/>
    <property type="project" value="UniProtKB-SubCell"/>
</dbReference>
<comment type="caution">
    <text evidence="7">The sequence shown here is derived from an EMBL/GenBank/DDBJ whole genome shotgun (WGS) entry which is preliminary data.</text>
</comment>
<dbReference type="EMBL" id="JAPDMQ010000134">
    <property type="protein sequence ID" value="KAK0533589.1"/>
    <property type="molecule type" value="Genomic_DNA"/>
</dbReference>
<evidence type="ECO:0000313" key="7">
    <source>
        <dbReference type="EMBL" id="KAK0533589.1"/>
    </source>
</evidence>
<dbReference type="AlphaFoldDB" id="A0AAN6GF11"/>
<dbReference type="PANTHER" id="PTHR21659">
    <property type="entry name" value="HYDROPHOBIC PROTEIN RCI2 LOW TEMPERATURE AND SALT RESPONSIVE PROTEIN LTI6 -RELATED"/>
    <property type="match status" value="1"/>
</dbReference>
<evidence type="ECO:0000256" key="5">
    <source>
        <dbReference type="ARBA" id="ARBA00023136"/>
    </source>
</evidence>
<reference evidence="7" key="1">
    <citation type="journal article" date="2023" name="PhytoFront">
        <title>Draft Genome Resources of Seven Strains of Tilletia horrida, Causal Agent of Kernel Smut of Rice.</title>
        <authorList>
            <person name="Khanal S."/>
            <person name="Antony Babu S."/>
            <person name="Zhou X.G."/>
        </authorList>
    </citation>
    <scope>NUCLEOTIDE SEQUENCE</scope>
    <source>
        <strain evidence="7">TX3</strain>
    </source>
</reference>
<sequence>MDLTDDVEVLRLDTDHTALDFNLDLNLAPLPSPAMAVRSSDILIILIAILFPPAAVGILTGCSCDLLINILLTILGYFPGHIHAFWLIWKKMKAEEEYGYNGFIYKGNGEYVRNPAAPPPVQPPPSYGATA</sequence>
<feature type="transmembrane region" description="Helical" evidence="6">
    <location>
        <begin position="42"/>
        <end position="60"/>
    </location>
</feature>
<dbReference type="Proteomes" id="UP001176521">
    <property type="component" value="Unassembled WGS sequence"/>
</dbReference>
<comment type="similarity">
    <text evidence="2">Belongs to the UPF0057 (PMP3) family.</text>
</comment>
<evidence type="ECO:0000256" key="3">
    <source>
        <dbReference type="ARBA" id="ARBA00022692"/>
    </source>
</evidence>
<accession>A0AAN6GF11</accession>